<dbReference type="AlphaFoldDB" id="A0A7Y0Q3H0"/>
<accession>A0A7Y0Q3H0</accession>
<dbReference type="PANTHER" id="PTHR43626">
    <property type="entry name" value="ACYL-COA N-ACYLTRANSFERASE"/>
    <property type="match status" value="1"/>
</dbReference>
<dbReference type="RefSeq" id="WP_169102177.1">
    <property type="nucleotide sequence ID" value="NZ_JABBVZ010000094.1"/>
</dbReference>
<dbReference type="PANTHER" id="PTHR43626:SF4">
    <property type="entry name" value="GCN5-RELATED N-ACETYLTRANSFERASE 2, CHLOROPLASTIC"/>
    <property type="match status" value="1"/>
</dbReference>
<evidence type="ECO:0000313" key="4">
    <source>
        <dbReference type="EMBL" id="NMP24243.1"/>
    </source>
</evidence>
<evidence type="ECO:0000256" key="1">
    <source>
        <dbReference type="ARBA" id="ARBA00022679"/>
    </source>
</evidence>
<keyword evidence="2" id="KW-0012">Acyltransferase</keyword>
<dbReference type="GO" id="GO:0005737">
    <property type="term" value="C:cytoplasm"/>
    <property type="evidence" value="ECO:0007669"/>
    <property type="project" value="TreeGrafter"/>
</dbReference>
<dbReference type="Proteomes" id="UP000533476">
    <property type="component" value="Unassembled WGS sequence"/>
</dbReference>
<dbReference type="CDD" id="cd04301">
    <property type="entry name" value="NAT_SF"/>
    <property type="match status" value="1"/>
</dbReference>
<sequence>MIDIRIGKALAIQDVKALWDKIPFARGRNPESIRLAIEETDLCVHAWDGSRLIATARVLTDGAYYATLWDVIVDPEYQGCGIGRAVVHRAVEPFIGRNFSFIALFSAEGKGPFYEQLGFTHHPRGMILQEDRFPEKIPLPNAIKD</sequence>
<dbReference type="InterPro" id="IPR016181">
    <property type="entry name" value="Acyl_CoA_acyltransferase"/>
</dbReference>
<dbReference type="InterPro" id="IPR045039">
    <property type="entry name" value="NSI-like"/>
</dbReference>
<feature type="domain" description="N-acetyltransferase" evidence="3">
    <location>
        <begin position="2"/>
        <end position="140"/>
    </location>
</feature>
<organism evidence="4 5">
    <name type="scientific">Sulfobacillus harzensis</name>
    <dbReference type="NCBI Taxonomy" id="2729629"/>
    <lineage>
        <taxon>Bacteria</taxon>
        <taxon>Bacillati</taxon>
        <taxon>Bacillota</taxon>
        <taxon>Clostridia</taxon>
        <taxon>Eubacteriales</taxon>
        <taxon>Clostridiales Family XVII. Incertae Sedis</taxon>
        <taxon>Sulfobacillus</taxon>
    </lineage>
</organism>
<keyword evidence="5" id="KW-1185">Reference proteome</keyword>
<proteinExistence type="predicted"/>
<protein>
    <submittedName>
        <fullName evidence="4">GNAT family N-acetyltransferase</fullName>
    </submittedName>
</protein>
<dbReference type="Gene3D" id="3.40.630.30">
    <property type="match status" value="1"/>
</dbReference>
<keyword evidence="1 4" id="KW-0808">Transferase</keyword>
<reference evidence="4 5" key="1">
    <citation type="submission" date="2020-04" db="EMBL/GenBank/DDBJ databases">
        <authorList>
            <person name="Zhang R."/>
            <person name="Schippers A."/>
        </authorList>
    </citation>
    <scope>NUCLEOTIDE SEQUENCE [LARGE SCALE GENOMIC DNA]</scope>
    <source>
        <strain evidence="4 5">DSM 109850</strain>
    </source>
</reference>
<name>A0A7Y0Q3H0_9FIRM</name>
<comment type="caution">
    <text evidence="4">The sequence shown here is derived from an EMBL/GenBank/DDBJ whole genome shotgun (WGS) entry which is preliminary data.</text>
</comment>
<dbReference type="SUPFAM" id="SSF55729">
    <property type="entry name" value="Acyl-CoA N-acyltransferases (Nat)"/>
    <property type="match status" value="1"/>
</dbReference>
<dbReference type="EMBL" id="JABBVZ010000094">
    <property type="protein sequence ID" value="NMP24243.1"/>
    <property type="molecule type" value="Genomic_DNA"/>
</dbReference>
<evidence type="ECO:0000256" key="2">
    <source>
        <dbReference type="ARBA" id="ARBA00023315"/>
    </source>
</evidence>
<dbReference type="GO" id="GO:0008080">
    <property type="term" value="F:N-acetyltransferase activity"/>
    <property type="evidence" value="ECO:0007669"/>
    <property type="project" value="InterPro"/>
</dbReference>
<gene>
    <name evidence="4" type="ORF">HIJ39_18080</name>
</gene>
<dbReference type="Pfam" id="PF13508">
    <property type="entry name" value="Acetyltransf_7"/>
    <property type="match status" value="1"/>
</dbReference>
<evidence type="ECO:0000259" key="3">
    <source>
        <dbReference type="PROSITE" id="PS51186"/>
    </source>
</evidence>
<dbReference type="InterPro" id="IPR000182">
    <property type="entry name" value="GNAT_dom"/>
</dbReference>
<dbReference type="PROSITE" id="PS51186">
    <property type="entry name" value="GNAT"/>
    <property type="match status" value="1"/>
</dbReference>
<evidence type="ECO:0000313" key="5">
    <source>
        <dbReference type="Proteomes" id="UP000533476"/>
    </source>
</evidence>